<accession>A0A1P9WT40</accession>
<dbReference type="Proteomes" id="UP000187941">
    <property type="component" value="Chromosome"/>
</dbReference>
<dbReference type="STRING" id="1178516.AWR27_03760"/>
<evidence type="ECO:0000313" key="2">
    <source>
        <dbReference type="Proteomes" id="UP000187941"/>
    </source>
</evidence>
<dbReference type="OrthoDB" id="1493972at2"/>
<dbReference type="RefSeq" id="WP_077129971.1">
    <property type="nucleotide sequence ID" value="NZ_CP014263.1"/>
</dbReference>
<name>A0A1P9WT40_9BACT</name>
<dbReference type="KEGG" id="smon:AWR27_03760"/>
<proteinExistence type="predicted"/>
<protein>
    <recommendedName>
        <fullName evidence="3">Lipocalin-like domain-containing protein</fullName>
    </recommendedName>
</protein>
<evidence type="ECO:0008006" key="3">
    <source>
        <dbReference type="Google" id="ProtNLM"/>
    </source>
</evidence>
<dbReference type="EMBL" id="CP014263">
    <property type="protein sequence ID" value="AQG78532.1"/>
    <property type="molecule type" value="Genomic_DNA"/>
</dbReference>
<evidence type="ECO:0000313" key="1">
    <source>
        <dbReference type="EMBL" id="AQG78532.1"/>
    </source>
</evidence>
<sequence>MYINYLCAAALLLNAACQNTGKPATPAAEATARSPIDGAWELVENRVDGKLVNPKRPQQLKIFHDGFFSFMHLDPDGSFHGSGAGTYTLDGNRYRETFRYYSDTTWVDYADEQTWELRGDTLLFAGFKKVFDRSGKQMPADAWGGDKFEEKRVRAKP</sequence>
<reference evidence="1 2" key="1">
    <citation type="submission" date="2016-01" db="EMBL/GenBank/DDBJ databases">
        <authorList>
            <person name="Oliw E.H."/>
        </authorList>
    </citation>
    <scope>NUCLEOTIDE SEQUENCE [LARGE SCALE GENOMIC DNA]</scope>
    <source>
        <strain evidence="1 2">DY10</strain>
    </source>
</reference>
<dbReference type="AlphaFoldDB" id="A0A1P9WT40"/>
<gene>
    <name evidence="1" type="ORF">AWR27_03760</name>
</gene>
<dbReference type="Gene3D" id="2.40.128.490">
    <property type="entry name" value="Uncharacterised protein PF14869, DUF4488"/>
    <property type="match status" value="1"/>
</dbReference>
<organism evidence="1 2">
    <name type="scientific">Spirosoma montaniterrae</name>
    <dbReference type="NCBI Taxonomy" id="1178516"/>
    <lineage>
        <taxon>Bacteria</taxon>
        <taxon>Pseudomonadati</taxon>
        <taxon>Bacteroidota</taxon>
        <taxon>Cytophagia</taxon>
        <taxon>Cytophagales</taxon>
        <taxon>Cytophagaceae</taxon>
        <taxon>Spirosoma</taxon>
    </lineage>
</organism>
<keyword evidence="2" id="KW-1185">Reference proteome</keyword>